<dbReference type="STRING" id="642492.Clole_2003"/>
<evidence type="ECO:0000256" key="5">
    <source>
        <dbReference type="ARBA" id="ARBA00022989"/>
    </source>
</evidence>
<dbReference type="GO" id="GO:0006814">
    <property type="term" value="P:sodium ion transport"/>
    <property type="evidence" value="ECO:0007669"/>
    <property type="project" value="UniProtKB-UniRule"/>
</dbReference>
<dbReference type="AlphaFoldDB" id="F2JPQ8"/>
<accession>F2JPQ8</accession>
<keyword evidence="2 7" id="KW-1003">Cell membrane</keyword>
<evidence type="ECO:0000256" key="1">
    <source>
        <dbReference type="ARBA" id="ARBA00004651"/>
    </source>
</evidence>
<dbReference type="GO" id="GO:0016829">
    <property type="term" value="F:lyase activity"/>
    <property type="evidence" value="ECO:0007669"/>
    <property type="project" value="UniProtKB-KW"/>
</dbReference>
<name>F2JPQ8_CELLD</name>
<dbReference type="InterPro" id="IPR005661">
    <property type="entry name" value="OadB_MmdB"/>
</dbReference>
<dbReference type="RefSeq" id="WP_013657012.1">
    <property type="nucleotide sequence ID" value="NC_015275.1"/>
</dbReference>
<comment type="subcellular location">
    <subcellularLocation>
        <location evidence="1">Cell membrane</location>
        <topology evidence="1">Multi-pass membrane protein</topology>
    </subcellularLocation>
</comment>
<keyword evidence="6 7" id="KW-0472">Membrane</keyword>
<protein>
    <submittedName>
        <fullName evidence="9">Sodium ion-translocating decarboxylase, beta subunit</fullName>
        <ecNumber evidence="9">4.1.1.3</ecNumber>
    </submittedName>
</protein>
<dbReference type="KEGG" id="cle:Clole_2003"/>
<evidence type="ECO:0000256" key="3">
    <source>
        <dbReference type="ARBA" id="ARBA00022692"/>
    </source>
</evidence>
<keyword evidence="10" id="KW-1185">Reference proteome</keyword>
<evidence type="ECO:0000256" key="6">
    <source>
        <dbReference type="ARBA" id="ARBA00023136"/>
    </source>
</evidence>
<feature type="transmembrane region" description="Helical" evidence="8">
    <location>
        <begin position="184"/>
        <end position="206"/>
    </location>
</feature>
<dbReference type="EMBL" id="CP002582">
    <property type="protein sequence ID" value="ADZ83718.1"/>
    <property type="molecule type" value="Genomic_DNA"/>
</dbReference>
<dbReference type="PANTHER" id="PTHR35806">
    <property type="entry name" value="OXALOACETATE DECARBOXYLASE BETA CHAIN 2"/>
    <property type="match status" value="1"/>
</dbReference>
<keyword evidence="7" id="KW-0915">Sodium</keyword>
<keyword evidence="4" id="KW-1278">Translocase</keyword>
<dbReference type="HOGENOM" id="CLU_036168_0_0_9"/>
<evidence type="ECO:0000313" key="10">
    <source>
        <dbReference type="Proteomes" id="UP000008467"/>
    </source>
</evidence>
<feature type="transmembrane region" description="Helical" evidence="8">
    <location>
        <begin position="373"/>
        <end position="402"/>
    </location>
</feature>
<feature type="transmembrane region" description="Helical" evidence="8">
    <location>
        <begin position="45"/>
        <end position="65"/>
    </location>
</feature>
<keyword evidence="7" id="KW-0406">Ion transport</keyword>
<evidence type="ECO:0000256" key="4">
    <source>
        <dbReference type="ARBA" id="ARBA00022967"/>
    </source>
</evidence>
<keyword evidence="7" id="KW-0739">Sodium transport</keyword>
<reference evidence="9 10" key="1">
    <citation type="journal article" date="2011" name="J. Bacteriol.">
        <title>Complete genome sequence of the cellulose-degrading bacterium Cellulosilyticum lentocellum.</title>
        <authorList>
            <consortium name="US DOE Joint Genome Institute"/>
            <person name="Miller D.A."/>
            <person name="Suen G."/>
            <person name="Bruce D."/>
            <person name="Copeland A."/>
            <person name="Cheng J.F."/>
            <person name="Detter C."/>
            <person name="Goodwin L.A."/>
            <person name="Han C.S."/>
            <person name="Hauser L.J."/>
            <person name="Land M.L."/>
            <person name="Lapidus A."/>
            <person name="Lucas S."/>
            <person name="Meincke L."/>
            <person name="Pitluck S."/>
            <person name="Tapia R."/>
            <person name="Teshima H."/>
            <person name="Woyke T."/>
            <person name="Fox B.G."/>
            <person name="Angert E.R."/>
            <person name="Currie C.R."/>
        </authorList>
    </citation>
    <scope>NUCLEOTIDE SEQUENCE [LARGE SCALE GENOMIC DNA]</scope>
    <source>
        <strain evidence="10">ATCC 49066 / DSM 5427 / NCIMB 11756 / RHM5</strain>
    </source>
</reference>
<dbReference type="GO" id="GO:0005886">
    <property type="term" value="C:plasma membrane"/>
    <property type="evidence" value="ECO:0007669"/>
    <property type="project" value="UniProtKB-SubCell"/>
</dbReference>
<dbReference type="PIRSF" id="PIRSF015658">
    <property type="entry name" value="MmdB_OadB"/>
    <property type="match status" value="1"/>
</dbReference>
<keyword evidence="7" id="KW-0813">Transport</keyword>
<gene>
    <name evidence="9" type="ordered locus">Clole_2003</name>
</gene>
<feature type="transmembrane region" description="Helical" evidence="8">
    <location>
        <begin position="132"/>
        <end position="152"/>
    </location>
</feature>
<evidence type="ECO:0000313" key="9">
    <source>
        <dbReference type="EMBL" id="ADZ83718.1"/>
    </source>
</evidence>
<dbReference type="Proteomes" id="UP000008467">
    <property type="component" value="Chromosome"/>
</dbReference>
<feature type="transmembrane region" description="Helical" evidence="8">
    <location>
        <begin position="308"/>
        <end position="336"/>
    </location>
</feature>
<dbReference type="EC" id="4.1.1.3" evidence="9"/>
<keyword evidence="5 8" id="KW-1133">Transmembrane helix</keyword>
<dbReference type="Pfam" id="PF03977">
    <property type="entry name" value="OAD_beta"/>
    <property type="match status" value="1"/>
</dbReference>
<organism evidence="9 10">
    <name type="scientific">Cellulosilyticum lentocellum (strain ATCC 49066 / DSM 5427 / NCIMB 11756 / RHM5)</name>
    <name type="common">Clostridium lentocellum</name>
    <dbReference type="NCBI Taxonomy" id="642492"/>
    <lineage>
        <taxon>Bacteria</taxon>
        <taxon>Bacillati</taxon>
        <taxon>Bacillota</taxon>
        <taxon>Clostridia</taxon>
        <taxon>Lachnospirales</taxon>
        <taxon>Cellulosilyticaceae</taxon>
        <taxon>Cellulosilyticum</taxon>
    </lineage>
</organism>
<dbReference type="PANTHER" id="PTHR35806:SF1">
    <property type="entry name" value="OXALOACETATE DECARBOXYLASE BETA CHAIN 2"/>
    <property type="match status" value="1"/>
</dbReference>
<keyword evidence="3 8" id="KW-0812">Transmembrane</keyword>
<dbReference type="NCBIfam" id="TIGR01109">
    <property type="entry name" value="Na_pump_decarbB"/>
    <property type="match status" value="1"/>
</dbReference>
<evidence type="ECO:0000256" key="7">
    <source>
        <dbReference type="PIRNR" id="PIRNR015658"/>
    </source>
</evidence>
<feature type="transmembrane region" description="Helical" evidence="8">
    <location>
        <begin position="21"/>
        <end position="39"/>
    </location>
</feature>
<sequence>MNILDLFQGIATLLEQDPAVAIMRIVLIGVGLLIFYLGAKGTLEPLVMVPMGLGMSAVNAGVLFLSPGQTGTIFMDPIMSDTDGLMQILQIDFLQPIYTFMFSNGLIACLVFMGIGVITDVGFLLANPFTSMFIAMCAELGTVATFPIAKCFGLTNGEAAAIAMVGGADGPMVLYTSLTLAKDLFVPITIVAYLYLSLTYGGYPYLVRLLIPKELRGIAIQPPKVPKKTITKKQKLTFAIVTNTVLCLLFPVAAPLFLSFFLGVVIREVGLDKYVKLIENGFLYGGTFFLGLLLGVLCEASTLLNPKVLILLVLGMVALLLSAIGGIIGGYIVYWISKKNFNPTIGIAGVSCVPSTAKIAQKEVSKVNKYSFIIQYAMGANICGVITTAILTGIYVTIIPLLK</sequence>
<evidence type="ECO:0000256" key="8">
    <source>
        <dbReference type="SAM" id="Phobius"/>
    </source>
</evidence>
<proteinExistence type="predicted"/>
<keyword evidence="9" id="KW-0456">Lyase</keyword>
<feature type="transmembrane region" description="Helical" evidence="8">
    <location>
        <begin position="282"/>
        <end position="301"/>
    </location>
</feature>
<feature type="transmembrane region" description="Helical" evidence="8">
    <location>
        <begin position="236"/>
        <end position="262"/>
    </location>
</feature>
<dbReference type="eggNOG" id="COG1883">
    <property type="taxonomic scope" value="Bacteria"/>
</dbReference>
<feature type="transmembrane region" description="Helical" evidence="8">
    <location>
        <begin position="105"/>
        <end position="126"/>
    </location>
</feature>
<evidence type="ECO:0000256" key="2">
    <source>
        <dbReference type="ARBA" id="ARBA00022475"/>
    </source>
</evidence>